<keyword evidence="3" id="KW-0804">Transcription</keyword>
<dbReference type="PROSITE" id="PS50043">
    <property type="entry name" value="HTH_LUXR_2"/>
    <property type="match status" value="1"/>
</dbReference>
<dbReference type="SUPFAM" id="SSF46894">
    <property type="entry name" value="C-terminal effector domain of the bipartite response regulators"/>
    <property type="match status" value="1"/>
</dbReference>
<sequence length="555" mass="59850">MTGPAPDALEAGRAAVRRGDAADARHRLAQGDVDLRSAGALEVLAQAAYLDLDFRSAAEHWHQAYAAHRAAADCVGAVRVARTVAPIHLMILGEPSAGRGWLARAQTLLSGTPDSPEAGWVALDLGMFEADRARKESLYRDALDVAQRFDDRELEFVTRAYLGASFVHDDRTDEGMAMLDESLAAVVGGEVSDFCILEEIFCQLFSACEHARDVGRADEWIRVGEDIATRRRLPAVSAFCRTHYGGVLTTAGRWAEAEQALTEAVRLWGLGQRSSLRLGAIARLAALRVRQGRFEEAGQLLTDAADDFSPDVAPPLAAVHLARGETDVAADVLERALAQVASHSTEAAPLWALLVEAHLAGGRLDAARRAAEEVTRCAVEHPVPYLTATAALARGLVCLHEETDPCGCLREALAGFSRAQLPMEVARCRLALARSLRDERPEVARAEARAALRDFRGLDAAHEADAAAALLRELGVRTAVPAQRAGVLTRRESEVLDLLSHGLSNPEIAERLYISRKTTEHHVANVLSKLGVRSRAEAAGYAVRTGVTESRVPDR</sequence>
<keyword evidence="2" id="KW-0238">DNA-binding</keyword>
<dbReference type="CDD" id="cd06170">
    <property type="entry name" value="LuxR_C_like"/>
    <property type="match status" value="1"/>
</dbReference>
<gene>
    <name evidence="5" type="ORF">GCM10010531_17440</name>
</gene>
<comment type="caution">
    <text evidence="5">The sequence shown here is derived from an EMBL/GenBank/DDBJ whole genome shotgun (WGS) entry which is preliminary data.</text>
</comment>
<dbReference type="RefSeq" id="WP_344688380.1">
    <property type="nucleotide sequence ID" value="NZ_BAAAVV010000003.1"/>
</dbReference>
<organism evidence="5 6">
    <name type="scientific">Blastococcus jejuensis</name>
    <dbReference type="NCBI Taxonomy" id="351224"/>
    <lineage>
        <taxon>Bacteria</taxon>
        <taxon>Bacillati</taxon>
        <taxon>Actinomycetota</taxon>
        <taxon>Actinomycetes</taxon>
        <taxon>Geodermatophilales</taxon>
        <taxon>Geodermatophilaceae</taxon>
        <taxon>Blastococcus</taxon>
    </lineage>
</organism>
<protein>
    <recommendedName>
        <fullName evidence="4">HTH luxR-type domain-containing protein</fullName>
    </recommendedName>
</protein>
<dbReference type="PANTHER" id="PTHR44688">
    <property type="entry name" value="DNA-BINDING TRANSCRIPTIONAL ACTIVATOR DEVR_DOSR"/>
    <property type="match status" value="1"/>
</dbReference>
<keyword evidence="6" id="KW-1185">Reference proteome</keyword>
<dbReference type="PANTHER" id="PTHR44688:SF16">
    <property type="entry name" value="DNA-BINDING TRANSCRIPTIONAL ACTIVATOR DEVR_DOSR"/>
    <property type="match status" value="1"/>
</dbReference>
<evidence type="ECO:0000256" key="2">
    <source>
        <dbReference type="ARBA" id="ARBA00023125"/>
    </source>
</evidence>
<evidence type="ECO:0000313" key="5">
    <source>
        <dbReference type="EMBL" id="GAA3165445.1"/>
    </source>
</evidence>
<dbReference type="InterPro" id="IPR016032">
    <property type="entry name" value="Sig_transdc_resp-reg_C-effctor"/>
</dbReference>
<dbReference type="InterPro" id="IPR011990">
    <property type="entry name" value="TPR-like_helical_dom_sf"/>
</dbReference>
<evidence type="ECO:0000256" key="1">
    <source>
        <dbReference type="ARBA" id="ARBA00023015"/>
    </source>
</evidence>
<accession>A0ABP6P298</accession>
<reference evidence="6" key="1">
    <citation type="journal article" date="2019" name="Int. J. Syst. Evol. Microbiol.">
        <title>The Global Catalogue of Microorganisms (GCM) 10K type strain sequencing project: providing services to taxonomists for standard genome sequencing and annotation.</title>
        <authorList>
            <consortium name="The Broad Institute Genomics Platform"/>
            <consortium name="The Broad Institute Genome Sequencing Center for Infectious Disease"/>
            <person name="Wu L."/>
            <person name="Ma J."/>
        </authorList>
    </citation>
    <scope>NUCLEOTIDE SEQUENCE [LARGE SCALE GENOMIC DNA]</scope>
    <source>
        <strain evidence="6">JCM 15614</strain>
    </source>
</reference>
<dbReference type="Proteomes" id="UP001499924">
    <property type="component" value="Unassembled WGS sequence"/>
</dbReference>
<dbReference type="InterPro" id="IPR036388">
    <property type="entry name" value="WH-like_DNA-bd_sf"/>
</dbReference>
<keyword evidence="1" id="KW-0805">Transcription regulation</keyword>
<evidence type="ECO:0000313" key="6">
    <source>
        <dbReference type="Proteomes" id="UP001499924"/>
    </source>
</evidence>
<proteinExistence type="predicted"/>
<dbReference type="Gene3D" id="1.10.10.10">
    <property type="entry name" value="Winged helix-like DNA-binding domain superfamily/Winged helix DNA-binding domain"/>
    <property type="match status" value="1"/>
</dbReference>
<evidence type="ECO:0000256" key="3">
    <source>
        <dbReference type="ARBA" id="ARBA00023163"/>
    </source>
</evidence>
<dbReference type="PRINTS" id="PR00038">
    <property type="entry name" value="HTHLUXR"/>
</dbReference>
<name>A0ABP6P298_9ACTN</name>
<dbReference type="EMBL" id="BAAAVV010000003">
    <property type="protein sequence ID" value="GAA3165445.1"/>
    <property type="molecule type" value="Genomic_DNA"/>
</dbReference>
<dbReference type="Gene3D" id="1.25.40.10">
    <property type="entry name" value="Tetratricopeptide repeat domain"/>
    <property type="match status" value="1"/>
</dbReference>
<feature type="domain" description="HTH luxR-type" evidence="4">
    <location>
        <begin position="481"/>
        <end position="546"/>
    </location>
</feature>
<dbReference type="Pfam" id="PF00196">
    <property type="entry name" value="GerE"/>
    <property type="match status" value="1"/>
</dbReference>
<dbReference type="InterPro" id="IPR000792">
    <property type="entry name" value="Tscrpt_reg_LuxR_C"/>
</dbReference>
<evidence type="ECO:0000259" key="4">
    <source>
        <dbReference type="PROSITE" id="PS50043"/>
    </source>
</evidence>
<dbReference type="SMART" id="SM00421">
    <property type="entry name" value="HTH_LUXR"/>
    <property type="match status" value="1"/>
</dbReference>
<dbReference type="SUPFAM" id="SSF48452">
    <property type="entry name" value="TPR-like"/>
    <property type="match status" value="1"/>
</dbReference>